<dbReference type="GeneID" id="91092786"/>
<feature type="binding site" evidence="10">
    <location>
        <position position="1110"/>
    </location>
    <ligand>
        <name>ATP</name>
        <dbReference type="ChEBI" id="CHEBI:30616"/>
    </ligand>
</feature>
<feature type="compositionally biased region" description="Low complexity" evidence="11">
    <location>
        <begin position="351"/>
        <end position="366"/>
    </location>
</feature>
<dbReference type="PANTHER" id="PTHR11584">
    <property type="entry name" value="SERINE/THREONINE PROTEIN KINASE"/>
    <property type="match status" value="1"/>
</dbReference>
<dbReference type="GO" id="GO:0005524">
    <property type="term" value="F:ATP binding"/>
    <property type="evidence" value="ECO:0007669"/>
    <property type="project" value="UniProtKB-UniRule"/>
</dbReference>
<dbReference type="FunFam" id="3.30.200.20:FF:000387">
    <property type="entry name" value="Serine/threonine-protein kinase STE11"/>
    <property type="match status" value="1"/>
</dbReference>
<feature type="compositionally biased region" description="Polar residues" evidence="11">
    <location>
        <begin position="942"/>
        <end position="952"/>
    </location>
</feature>
<evidence type="ECO:0000256" key="3">
    <source>
        <dbReference type="ARBA" id="ARBA00022527"/>
    </source>
</evidence>
<accession>A0AAX4JP95</accession>
<feature type="compositionally biased region" description="Polar residues" evidence="11">
    <location>
        <begin position="371"/>
        <end position="381"/>
    </location>
</feature>
<feature type="region of interest" description="Disordered" evidence="11">
    <location>
        <begin position="980"/>
        <end position="1071"/>
    </location>
</feature>
<dbReference type="SMART" id="SM00220">
    <property type="entry name" value="S_TKc"/>
    <property type="match status" value="1"/>
</dbReference>
<feature type="region of interest" description="Disordered" evidence="11">
    <location>
        <begin position="764"/>
        <end position="964"/>
    </location>
</feature>
<dbReference type="PROSITE" id="PS50011">
    <property type="entry name" value="PROTEIN_KINASE_DOM"/>
    <property type="match status" value="1"/>
</dbReference>
<feature type="region of interest" description="Disordered" evidence="11">
    <location>
        <begin position="1"/>
        <end position="41"/>
    </location>
</feature>
<organism evidence="14 15">
    <name type="scientific">Kwoniella dendrophila CBS 6074</name>
    <dbReference type="NCBI Taxonomy" id="1295534"/>
    <lineage>
        <taxon>Eukaryota</taxon>
        <taxon>Fungi</taxon>
        <taxon>Dikarya</taxon>
        <taxon>Basidiomycota</taxon>
        <taxon>Agaricomycotina</taxon>
        <taxon>Tremellomycetes</taxon>
        <taxon>Tremellales</taxon>
        <taxon>Cryptococcaceae</taxon>
        <taxon>Kwoniella</taxon>
    </lineage>
</organism>
<feature type="compositionally biased region" description="Acidic residues" evidence="11">
    <location>
        <begin position="985"/>
        <end position="999"/>
    </location>
</feature>
<keyword evidence="7 10" id="KW-0067">ATP-binding</keyword>
<feature type="compositionally biased region" description="Basic residues" evidence="11">
    <location>
        <begin position="922"/>
        <end position="933"/>
    </location>
</feature>
<dbReference type="RefSeq" id="XP_066073989.1">
    <property type="nucleotide sequence ID" value="XM_066217892.1"/>
</dbReference>
<evidence type="ECO:0000256" key="9">
    <source>
        <dbReference type="ARBA" id="ARBA00048329"/>
    </source>
</evidence>
<evidence type="ECO:0000313" key="15">
    <source>
        <dbReference type="Proteomes" id="UP001355207"/>
    </source>
</evidence>
<evidence type="ECO:0000256" key="1">
    <source>
        <dbReference type="ARBA" id="ARBA00006529"/>
    </source>
</evidence>
<dbReference type="InterPro" id="IPR001660">
    <property type="entry name" value="SAM"/>
</dbReference>
<dbReference type="Gene3D" id="1.10.150.50">
    <property type="entry name" value="Transcription Factor, Ets-1"/>
    <property type="match status" value="1"/>
</dbReference>
<feature type="domain" description="Protein kinase" evidence="12">
    <location>
        <begin position="1081"/>
        <end position="1346"/>
    </location>
</feature>
<feature type="compositionally biased region" description="Polar residues" evidence="11">
    <location>
        <begin position="785"/>
        <end position="808"/>
    </location>
</feature>
<dbReference type="Proteomes" id="UP001355207">
    <property type="component" value="Chromosome 2"/>
</dbReference>
<comment type="similarity">
    <text evidence="1">Belongs to the protein kinase superfamily. STE Ser/Thr protein kinase family. MAP kinase kinase kinase subfamily.</text>
</comment>
<dbReference type="InterPro" id="IPR011009">
    <property type="entry name" value="Kinase-like_dom_sf"/>
</dbReference>
<dbReference type="Pfam" id="PF00069">
    <property type="entry name" value="Pkinase"/>
    <property type="match status" value="1"/>
</dbReference>
<feature type="compositionally biased region" description="Polar residues" evidence="11">
    <location>
        <begin position="281"/>
        <end position="297"/>
    </location>
</feature>
<feature type="compositionally biased region" description="Polar residues" evidence="11">
    <location>
        <begin position="495"/>
        <end position="524"/>
    </location>
</feature>
<evidence type="ECO:0000256" key="8">
    <source>
        <dbReference type="ARBA" id="ARBA00047559"/>
    </source>
</evidence>
<keyword evidence="4" id="KW-0808">Transferase</keyword>
<dbReference type="PROSITE" id="PS50105">
    <property type="entry name" value="SAM_DOMAIN"/>
    <property type="match status" value="1"/>
</dbReference>
<dbReference type="PROSITE" id="PS00108">
    <property type="entry name" value="PROTEIN_KINASE_ST"/>
    <property type="match status" value="1"/>
</dbReference>
<evidence type="ECO:0000256" key="5">
    <source>
        <dbReference type="ARBA" id="ARBA00022741"/>
    </source>
</evidence>
<feature type="compositionally biased region" description="Polar residues" evidence="11">
    <location>
        <begin position="411"/>
        <end position="426"/>
    </location>
</feature>
<dbReference type="PROSITE" id="PS00107">
    <property type="entry name" value="PROTEIN_KINASE_ATP"/>
    <property type="match status" value="1"/>
</dbReference>
<reference evidence="14 15" key="1">
    <citation type="submission" date="2024-01" db="EMBL/GenBank/DDBJ databases">
        <title>Comparative genomics of Cryptococcus and Kwoniella reveals pathogenesis evolution and contrasting modes of karyotype evolution via chromosome fusion or intercentromeric recombination.</title>
        <authorList>
            <person name="Coelho M.A."/>
            <person name="David-Palma M."/>
            <person name="Shea T."/>
            <person name="Bowers K."/>
            <person name="McGinley-Smith S."/>
            <person name="Mohammad A.W."/>
            <person name="Gnirke A."/>
            <person name="Yurkov A.M."/>
            <person name="Nowrousian M."/>
            <person name="Sun S."/>
            <person name="Cuomo C.A."/>
            <person name="Heitman J."/>
        </authorList>
    </citation>
    <scope>NUCLEOTIDE SEQUENCE [LARGE SCALE GENOMIC DNA]</scope>
    <source>
        <strain evidence="14 15">CBS 6074</strain>
    </source>
</reference>
<dbReference type="Gene3D" id="1.10.510.10">
    <property type="entry name" value="Transferase(Phosphotransferase) domain 1"/>
    <property type="match status" value="1"/>
</dbReference>
<feature type="compositionally biased region" description="Polar residues" evidence="11">
    <location>
        <begin position="1"/>
        <end position="32"/>
    </location>
</feature>
<comment type="catalytic activity">
    <reaction evidence="9">
        <text>L-seryl-[protein] + ATP = O-phospho-L-seryl-[protein] + ADP + H(+)</text>
        <dbReference type="Rhea" id="RHEA:17989"/>
        <dbReference type="Rhea" id="RHEA-COMP:9863"/>
        <dbReference type="Rhea" id="RHEA-COMP:11604"/>
        <dbReference type="ChEBI" id="CHEBI:15378"/>
        <dbReference type="ChEBI" id="CHEBI:29999"/>
        <dbReference type="ChEBI" id="CHEBI:30616"/>
        <dbReference type="ChEBI" id="CHEBI:83421"/>
        <dbReference type="ChEBI" id="CHEBI:456216"/>
        <dbReference type="EC" id="2.7.11.25"/>
    </reaction>
</comment>
<feature type="compositionally biased region" description="Polar residues" evidence="11">
    <location>
        <begin position="464"/>
        <end position="484"/>
    </location>
</feature>
<dbReference type="PANTHER" id="PTHR11584:SF369">
    <property type="entry name" value="MITOGEN-ACTIVATED PROTEIN KINASE KINASE KINASE 19-RELATED"/>
    <property type="match status" value="1"/>
</dbReference>
<protein>
    <recommendedName>
        <fullName evidence="2">mitogen-activated protein kinase kinase kinase</fullName>
        <ecNumber evidence="2">2.7.11.25</ecNumber>
    </recommendedName>
</protein>
<evidence type="ECO:0000256" key="11">
    <source>
        <dbReference type="SAM" id="MobiDB-lite"/>
    </source>
</evidence>
<dbReference type="SUPFAM" id="SSF56112">
    <property type="entry name" value="Protein kinase-like (PK-like)"/>
    <property type="match status" value="1"/>
</dbReference>
<dbReference type="SUPFAM" id="SSF47769">
    <property type="entry name" value="SAM/Pointed domain"/>
    <property type="match status" value="1"/>
</dbReference>
<feature type="compositionally biased region" description="Low complexity" evidence="11">
    <location>
        <begin position="714"/>
        <end position="724"/>
    </location>
</feature>
<dbReference type="CDD" id="cd09534">
    <property type="entry name" value="SAM_Ste11_fungal"/>
    <property type="match status" value="1"/>
</dbReference>
<keyword evidence="15" id="KW-1185">Reference proteome</keyword>
<dbReference type="Gene3D" id="3.30.200.20">
    <property type="entry name" value="Phosphorylase Kinase, domain 1"/>
    <property type="match status" value="1"/>
</dbReference>
<evidence type="ECO:0000256" key="7">
    <source>
        <dbReference type="ARBA" id="ARBA00022840"/>
    </source>
</evidence>
<evidence type="ECO:0000259" key="13">
    <source>
        <dbReference type="PROSITE" id="PS50105"/>
    </source>
</evidence>
<evidence type="ECO:0000256" key="4">
    <source>
        <dbReference type="ARBA" id="ARBA00022679"/>
    </source>
</evidence>
<dbReference type="SMART" id="SM01304">
    <property type="entry name" value="Ras_bdg_2"/>
    <property type="match status" value="1"/>
</dbReference>
<feature type="domain" description="SAM" evidence="13">
    <location>
        <begin position="104"/>
        <end position="167"/>
    </location>
</feature>
<dbReference type="InterPro" id="IPR008271">
    <property type="entry name" value="Ser/Thr_kinase_AS"/>
</dbReference>
<keyword evidence="3" id="KW-0723">Serine/threonine-protein kinase</keyword>
<feature type="region of interest" description="Disordered" evidence="11">
    <location>
        <begin position="702"/>
        <end position="725"/>
    </location>
</feature>
<feature type="compositionally biased region" description="Low complexity" evidence="11">
    <location>
        <begin position="214"/>
        <end position="237"/>
    </location>
</feature>
<proteinExistence type="inferred from homology"/>
<evidence type="ECO:0000256" key="10">
    <source>
        <dbReference type="PROSITE-ProRule" id="PRU10141"/>
    </source>
</evidence>
<feature type="compositionally biased region" description="Low complexity" evidence="11">
    <location>
        <begin position="263"/>
        <end position="280"/>
    </location>
</feature>
<dbReference type="InterPro" id="IPR013761">
    <property type="entry name" value="SAM/pointed_sf"/>
</dbReference>
<evidence type="ECO:0000256" key="6">
    <source>
        <dbReference type="ARBA" id="ARBA00022777"/>
    </source>
</evidence>
<comment type="catalytic activity">
    <reaction evidence="8">
        <text>L-threonyl-[protein] + ATP = O-phospho-L-threonyl-[protein] + ADP + H(+)</text>
        <dbReference type="Rhea" id="RHEA:46608"/>
        <dbReference type="Rhea" id="RHEA-COMP:11060"/>
        <dbReference type="Rhea" id="RHEA-COMP:11605"/>
        <dbReference type="ChEBI" id="CHEBI:15378"/>
        <dbReference type="ChEBI" id="CHEBI:30013"/>
        <dbReference type="ChEBI" id="CHEBI:30616"/>
        <dbReference type="ChEBI" id="CHEBI:61977"/>
        <dbReference type="ChEBI" id="CHEBI:456216"/>
        <dbReference type="EC" id="2.7.11.25"/>
    </reaction>
</comment>
<dbReference type="GO" id="GO:0004709">
    <property type="term" value="F:MAP kinase kinase kinase activity"/>
    <property type="evidence" value="ECO:0007669"/>
    <property type="project" value="UniProtKB-EC"/>
</dbReference>
<evidence type="ECO:0000256" key="2">
    <source>
        <dbReference type="ARBA" id="ARBA00012406"/>
    </source>
</evidence>
<evidence type="ECO:0000313" key="14">
    <source>
        <dbReference type="EMBL" id="WWC87226.1"/>
    </source>
</evidence>
<feature type="compositionally biased region" description="Acidic residues" evidence="11">
    <location>
        <begin position="846"/>
        <end position="855"/>
    </location>
</feature>
<feature type="compositionally biased region" description="Low complexity" evidence="11">
    <location>
        <begin position="298"/>
        <end position="309"/>
    </location>
</feature>
<evidence type="ECO:0000259" key="12">
    <source>
        <dbReference type="PROSITE" id="PS50011"/>
    </source>
</evidence>
<dbReference type="FunFam" id="1.10.510.10:FF:000334">
    <property type="entry name" value="Serine/threonine-protein kinase STE11"/>
    <property type="match status" value="1"/>
</dbReference>
<dbReference type="EMBL" id="CP144099">
    <property type="protein sequence ID" value="WWC87226.1"/>
    <property type="molecule type" value="Genomic_DNA"/>
</dbReference>
<dbReference type="SMART" id="SM00454">
    <property type="entry name" value="SAM"/>
    <property type="match status" value="1"/>
</dbReference>
<dbReference type="InterPro" id="IPR017441">
    <property type="entry name" value="Protein_kinase_ATP_BS"/>
</dbReference>
<keyword evidence="5 10" id="KW-0547">Nucleotide-binding</keyword>
<feature type="compositionally biased region" description="Acidic residues" evidence="11">
    <location>
        <begin position="1014"/>
        <end position="1064"/>
    </location>
</feature>
<name>A0AAX4JP95_9TREE</name>
<sequence length="1388" mass="149969">MSSLSSSLRPQPMTHSPTSSASSQNTTPTSPHFAQHLHHASTRHPYASIQHLEPQPRHQSSLNSISTFATSTSSVNLIHHPRPPTPPLLHPPAGQPFMTYLKGWGQQELIAFLNLYRCGQYASAFQRHDIDGKVLLDLDMSALKEIGITKVGERVKLLGGIKDLRKRAAAGNLNSSSLSLRLSASRAGSIGSIATPPSESTEQMVPPHLPDPIRSQSRLAQPSSASASSSTRRLNTSRPPPLDLQQYKSSRPLPQAYQNNLPSASSNRSSSTTPKPIPSTQRPSLTSQSSSNTTVTLSNANSNSVPAPNGTKQLSLRPPPSRDPGRRSPSPINVDSANFASRPLPPDPSGSYQSSAAEYASAYTQQHQHGRQTPTWSSNDGQYGLPRNPAPGSGSKGVPVRSNDSSHRKSPSVSQVGGTTPKQNSPIKGKFTNMMGLGGRSTPQQQQQHPFAAASRSKEELVPNSDNLTSSTGSLANTKRSITPTPGYVVGGRNGASSSDRTRNRTGNESLASTNTVSSSNSRGAPSLDDLRRQLVKFVNAEDGTMRTVNVMHVTSGVEVLERALKKFGKWGTGTHVHTDTESDEDGERLEVDGWGVYAESDPDNDSVPLSEAALLGICLSHRDGTAIREKGLTLRRTKKLQNRKNMKDYLGEAPPQPMSPTSPTPFSGPRYGEHTNLLTPIKSAASKKMNRASTVSVMSGLGVPMPEVPPSPSTTTRSPSSASFLSTKKKSVYNFFGHRPPSELISNHLAEYFPSAKRKDVEKARHSMLRMSSGPGLKRGSIAPSESTGRLSFDSTFAPSIKRSSTRIIDPLAEAKASPPRRNARPGSRGTTSMISSPPPAGTIPEEEASEILGEEQPPRLSVSNDDGTKQGRPIIDGESDAESSASVGSQPPLLPPFQHSGESLAESLVDFQPSTIKVNHSARPKSVKLKRRGSEESTRSRFSMLSLNQLRKNRDKSDTASMLTVDEITAEVENRRASTIIFEDSDDDDDNNGEAQEEIILPPPASVSDPSLPEEPELENESDNGDSDGDNESEETETESETETETESESDESDEDEDEDDNEHGKAFTSTGSKRIIKWIKGALIGAGSFGSVFLGMDAHSGLLMAVKQVELPTGSARNEERKQSMVSALEREIELLKELQHENIVQYLDSSADGNYLNIFLEYVPGGSVAALLSNYGAFEEALVKNFVRQILTGLNYLHEREIIHRDIKGANILVDNKGGIKISDFGISKKVESNLMTGPKTNRPSLQGSVFWMAPEIVKQTSYTSKADIWSVGCLIVEMLIGSHPYPNLTQMQAIFRIGSQTPVPEIPPDISPEAADFLRQTFEIDHNARPTAAQLLEHPFIALPSSKNSRSRDNVISIADAQRRMSMAMASANQGMGGLMSKA</sequence>
<dbReference type="InterPro" id="IPR000719">
    <property type="entry name" value="Prot_kinase_dom"/>
</dbReference>
<dbReference type="Pfam" id="PF00536">
    <property type="entry name" value="SAM_1"/>
    <property type="match status" value="1"/>
</dbReference>
<feature type="region of interest" description="Disordered" evidence="11">
    <location>
        <begin position="190"/>
        <end position="527"/>
    </location>
</feature>
<gene>
    <name evidence="14" type="ORF">L201_002114</name>
</gene>
<keyword evidence="6" id="KW-0418">Kinase</keyword>
<dbReference type="InterPro" id="IPR029458">
    <property type="entry name" value="Ras-bd_By2"/>
</dbReference>
<dbReference type="Pfam" id="PF14847">
    <property type="entry name" value="Ras_bdg_2"/>
    <property type="match status" value="1"/>
</dbReference>
<dbReference type="EC" id="2.7.11.25" evidence="2"/>